<evidence type="ECO:0000313" key="2">
    <source>
        <dbReference type="EMBL" id="SVD07581.1"/>
    </source>
</evidence>
<feature type="region of interest" description="Disordered" evidence="1">
    <location>
        <begin position="1"/>
        <end position="28"/>
    </location>
</feature>
<feature type="compositionally biased region" description="Basic and acidic residues" evidence="1">
    <location>
        <begin position="108"/>
        <end position="117"/>
    </location>
</feature>
<protein>
    <submittedName>
        <fullName evidence="2">Uncharacterized protein</fullName>
    </submittedName>
</protein>
<sequence length="140" mass="16039">TAYAQRGEGSRDRERPTPEQRQKARQEARAKMFEELQIPNEQQVLVAALLDTLQMEREKIMEDARNGPRDPEIFRMVRQQMEDLTAAFDVRLKETLGEEKFDLFVAHREAEQAERGDRRGRRGNRGEGRGGRSGGGRGGN</sequence>
<dbReference type="EMBL" id="UINC01128061">
    <property type="protein sequence ID" value="SVD07581.1"/>
    <property type="molecule type" value="Genomic_DNA"/>
</dbReference>
<gene>
    <name evidence="2" type="ORF">METZ01_LOCUS360435</name>
</gene>
<feature type="compositionally biased region" description="Basic and acidic residues" evidence="1">
    <location>
        <begin position="8"/>
        <end position="28"/>
    </location>
</feature>
<reference evidence="2" key="1">
    <citation type="submission" date="2018-05" db="EMBL/GenBank/DDBJ databases">
        <authorList>
            <person name="Lanie J.A."/>
            <person name="Ng W.-L."/>
            <person name="Kazmierczak K.M."/>
            <person name="Andrzejewski T.M."/>
            <person name="Davidsen T.M."/>
            <person name="Wayne K.J."/>
            <person name="Tettelin H."/>
            <person name="Glass J.I."/>
            <person name="Rusch D."/>
            <person name="Podicherti R."/>
            <person name="Tsui H.-C.T."/>
            <person name="Winkler M.E."/>
        </authorList>
    </citation>
    <scope>NUCLEOTIDE SEQUENCE</scope>
</reference>
<dbReference type="AlphaFoldDB" id="A0A382SFA5"/>
<feature type="compositionally biased region" description="Gly residues" evidence="1">
    <location>
        <begin position="131"/>
        <end position="140"/>
    </location>
</feature>
<accession>A0A382SFA5</accession>
<organism evidence="2">
    <name type="scientific">marine metagenome</name>
    <dbReference type="NCBI Taxonomy" id="408172"/>
    <lineage>
        <taxon>unclassified sequences</taxon>
        <taxon>metagenomes</taxon>
        <taxon>ecological metagenomes</taxon>
    </lineage>
</organism>
<feature type="region of interest" description="Disordered" evidence="1">
    <location>
        <begin position="108"/>
        <end position="140"/>
    </location>
</feature>
<feature type="non-terminal residue" evidence="2">
    <location>
        <position position="1"/>
    </location>
</feature>
<name>A0A382SFA5_9ZZZZ</name>
<evidence type="ECO:0000256" key="1">
    <source>
        <dbReference type="SAM" id="MobiDB-lite"/>
    </source>
</evidence>
<proteinExistence type="predicted"/>